<organism evidence="2 3">
    <name type="scientific">Novosphingobium resinovorum</name>
    <dbReference type="NCBI Taxonomy" id="158500"/>
    <lineage>
        <taxon>Bacteria</taxon>
        <taxon>Pseudomonadati</taxon>
        <taxon>Pseudomonadota</taxon>
        <taxon>Alphaproteobacteria</taxon>
        <taxon>Sphingomonadales</taxon>
        <taxon>Sphingomonadaceae</taxon>
        <taxon>Novosphingobium</taxon>
    </lineage>
</organism>
<reference evidence="2 3" key="1">
    <citation type="submission" date="2014-03" db="EMBL/GenBank/DDBJ databases">
        <title>Whole genome sequence of Novosphingobium resinovorum KF1.</title>
        <authorList>
            <person name="Gan H.M."/>
            <person name="Gan H.Y."/>
            <person name="Chew T.H."/>
            <person name="Savka M.A."/>
        </authorList>
    </citation>
    <scope>NUCLEOTIDE SEQUENCE [LARGE SCALE GENOMIC DNA]</scope>
    <source>
        <strain evidence="2 3">KF1</strain>
    </source>
</reference>
<evidence type="ECO:0000256" key="1">
    <source>
        <dbReference type="SAM" id="Phobius"/>
    </source>
</evidence>
<dbReference type="AlphaFoldDB" id="A0A031JXP5"/>
<keyword evidence="1" id="KW-0812">Transmembrane</keyword>
<accession>A0A031JXP5</accession>
<evidence type="ECO:0000313" key="3">
    <source>
        <dbReference type="Proteomes" id="UP000024329"/>
    </source>
</evidence>
<gene>
    <name evidence="2" type="ORF">BV97_02357</name>
</gene>
<sequence>MSFPAVTPQHLVIAARAAAPLCLGGLAWAVLWMACTPTVAAAGFLLGASVLLMGAPRIRAGDLVGALLVFMTVLECIHAGASGTLDGARWQACVAAAGTTVLLLKIQHLRGLARQDAYVPLRHLERRNALFGRTAPGRRAA</sequence>
<feature type="transmembrane region" description="Helical" evidence="1">
    <location>
        <begin position="26"/>
        <end position="51"/>
    </location>
</feature>
<dbReference type="RefSeq" id="WP_036525952.1">
    <property type="nucleotide sequence ID" value="NZ_JFYZ01000011.1"/>
</dbReference>
<keyword evidence="1" id="KW-0472">Membrane</keyword>
<evidence type="ECO:0000313" key="2">
    <source>
        <dbReference type="EMBL" id="EZP81699.1"/>
    </source>
</evidence>
<dbReference type="STRING" id="158500.BES08_16105"/>
<dbReference type="Proteomes" id="UP000024329">
    <property type="component" value="Unassembled WGS sequence"/>
</dbReference>
<feature type="transmembrane region" description="Helical" evidence="1">
    <location>
        <begin position="63"/>
        <end position="81"/>
    </location>
</feature>
<dbReference type="PATRIC" id="fig|158500.4.peg.2401"/>
<proteinExistence type="predicted"/>
<protein>
    <submittedName>
        <fullName evidence="2">Uncharacterized protein</fullName>
    </submittedName>
</protein>
<keyword evidence="1" id="KW-1133">Transmembrane helix</keyword>
<comment type="caution">
    <text evidence="2">The sequence shown here is derived from an EMBL/GenBank/DDBJ whole genome shotgun (WGS) entry which is preliminary data.</text>
</comment>
<name>A0A031JXP5_9SPHN</name>
<dbReference type="EMBL" id="JFYZ01000011">
    <property type="protein sequence ID" value="EZP81699.1"/>
    <property type="molecule type" value="Genomic_DNA"/>
</dbReference>